<gene>
    <name evidence="10" type="ORF">ACFPQB_20110</name>
</gene>
<evidence type="ECO:0000259" key="9">
    <source>
        <dbReference type="Pfam" id="PF14237"/>
    </source>
</evidence>
<dbReference type="Pfam" id="PF14237">
    <property type="entry name" value="GYF_2"/>
    <property type="match status" value="1"/>
</dbReference>
<dbReference type="InterPro" id="IPR007829">
    <property type="entry name" value="TM2"/>
</dbReference>
<evidence type="ECO:0000256" key="1">
    <source>
        <dbReference type="ARBA" id="ARBA00004141"/>
    </source>
</evidence>
<evidence type="ECO:0000256" key="2">
    <source>
        <dbReference type="ARBA" id="ARBA00022692"/>
    </source>
</evidence>
<dbReference type="RefSeq" id="WP_136435328.1">
    <property type="nucleotide sequence ID" value="NZ_JBHSNS010000013.1"/>
</dbReference>
<feature type="transmembrane region" description="Helical" evidence="7">
    <location>
        <begin position="79"/>
        <end position="99"/>
    </location>
</feature>
<reference evidence="11" key="1">
    <citation type="journal article" date="2019" name="Int. J. Syst. Evol. Microbiol.">
        <title>The Global Catalogue of Microorganisms (GCM) 10K type strain sequencing project: providing services to taxonomists for standard genome sequencing and annotation.</title>
        <authorList>
            <consortium name="The Broad Institute Genomics Platform"/>
            <consortium name="The Broad Institute Genome Sequencing Center for Infectious Disease"/>
            <person name="Wu L."/>
            <person name="Ma J."/>
        </authorList>
    </citation>
    <scope>NUCLEOTIDE SEQUENCE [LARGE SCALE GENOMIC DNA]</scope>
    <source>
        <strain evidence="11">YIM 94188</strain>
    </source>
</reference>
<dbReference type="EMBL" id="JBHSNS010000013">
    <property type="protein sequence ID" value="MFC5731225.1"/>
    <property type="molecule type" value="Genomic_DNA"/>
</dbReference>
<keyword evidence="5 7" id="KW-0472">Membrane</keyword>
<accession>A0ABW0ZJN1</accession>
<sequence length="140" mass="14990">MTQPPNPPYGNQPQAPGAPGGGSFYVNVLGQEQGPLDFGTLAQMAVSNQIKADTPVRTADSQQFFAAKDVPGLYSDKEWLTTVLISWLVGIFGVDRFYLGYTGLGVGKLLTLGGCGIWAIIDLVLILLRKVPDAQGRPLR</sequence>
<evidence type="ECO:0000256" key="7">
    <source>
        <dbReference type="SAM" id="Phobius"/>
    </source>
</evidence>
<feature type="domain" description="GYF" evidence="9">
    <location>
        <begin position="25"/>
        <end position="73"/>
    </location>
</feature>
<comment type="caution">
    <text evidence="10">The sequence shown here is derived from an EMBL/GenBank/DDBJ whole genome shotgun (WGS) entry which is preliminary data.</text>
</comment>
<keyword evidence="2 7" id="KW-0812">Transmembrane</keyword>
<dbReference type="Pfam" id="PF05154">
    <property type="entry name" value="TM2"/>
    <property type="match status" value="1"/>
</dbReference>
<dbReference type="Proteomes" id="UP001596072">
    <property type="component" value="Unassembled WGS sequence"/>
</dbReference>
<protein>
    <submittedName>
        <fullName evidence="10">NINE protein</fullName>
    </submittedName>
</protein>
<dbReference type="PANTHER" id="PTHR21016">
    <property type="entry name" value="BETA-AMYLOID BINDING PROTEIN-RELATED"/>
    <property type="match status" value="1"/>
</dbReference>
<name>A0ABW0ZJN1_9ACTN</name>
<keyword evidence="4 7" id="KW-1133">Transmembrane helix</keyword>
<evidence type="ECO:0000313" key="10">
    <source>
        <dbReference type="EMBL" id="MFC5731225.1"/>
    </source>
</evidence>
<evidence type="ECO:0000259" key="8">
    <source>
        <dbReference type="Pfam" id="PF05154"/>
    </source>
</evidence>
<dbReference type="InterPro" id="IPR050932">
    <property type="entry name" value="TM2D1-3-like"/>
</dbReference>
<evidence type="ECO:0000256" key="5">
    <source>
        <dbReference type="ARBA" id="ARBA00023136"/>
    </source>
</evidence>
<evidence type="ECO:0000313" key="11">
    <source>
        <dbReference type="Proteomes" id="UP001596072"/>
    </source>
</evidence>
<feature type="domain" description="TM2" evidence="8">
    <location>
        <begin position="76"/>
        <end position="124"/>
    </location>
</feature>
<organism evidence="10 11">
    <name type="scientific">Nocardioides vastitatis</name>
    <dbReference type="NCBI Taxonomy" id="2568655"/>
    <lineage>
        <taxon>Bacteria</taxon>
        <taxon>Bacillati</taxon>
        <taxon>Actinomycetota</taxon>
        <taxon>Actinomycetes</taxon>
        <taxon>Propionibacteriales</taxon>
        <taxon>Nocardioidaceae</taxon>
        <taxon>Nocardioides</taxon>
    </lineage>
</organism>
<keyword evidence="3" id="KW-0732">Signal</keyword>
<dbReference type="InterPro" id="IPR025640">
    <property type="entry name" value="GYF_2"/>
</dbReference>
<evidence type="ECO:0000256" key="3">
    <source>
        <dbReference type="ARBA" id="ARBA00022729"/>
    </source>
</evidence>
<comment type="subcellular location">
    <subcellularLocation>
        <location evidence="1">Membrane</location>
        <topology evidence="1">Multi-pass membrane protein</topology>
    </subcellularLocation>
</comment>
<dbReference type="PANTHER" id="PTHR21016:SF4">
    <property type="entry name" value="TM2 DOMAIN-CONTAINING PROTEIN 2"/>
    <property type="match status" value="1"/>
</dbReference>
<evidence type="ECO:0000256" key="6">
    <source>
        <dbReference type="ARBA" id="ARBA00023180"/>
    </source>
</evidence>
<evidence type="ECO:0000256" key="4">
    <source>
        <dbReference type="ARBA" id="ARBA00022989"/>
    </source>
</evidence>
<proteinExistence type="predicted"/>
<keyword evidence="6" id="KW-0325">Glycoprotein</keyword>
<feature type="transmembrane region" description="Helical" evidence="7">
    <location>
        <begin position="105"/>
        <end position="128"/>
    </location>
</feature>
<keyword evidence="11" id="KW-1185">Reference proteome</keyword>